<keyword evidence="2" id="KW-1185">Reference proteome</keyword>
<evidence type="ECO:0000313" key="1">
    <source>
        <dbReference type="EMBL" id="KFZ36463.1"/>
    </source>
</evidence>
<evidence type="ECO:0000313" key="2">
    <source>
        <dbReference type="Proteomes" id="UP000029264"/>
    </source>
</evidence>
<dbReference type="OrthoDB" id="6077837at2"/>
<dbReference type="EMBL" id="JPEO01000017">
    <property type="protein sequence ID" value="KFZ36463.1"/>
    <property type="molecule type" value="Genomic_DNA"/>
</dbReference>
<organism evidence="1 2">
    <name type="scientific">Shewanella mangrovi</name>
    <dbReference type="NCBI Taxonomy" id="1515746"/>
    <lineage>
        <taxon>Bacteria</taxon>
        <taxon>Pseudomonadati</taxon>
        <taxon>Pseudomonadota</taxon>
        <taxon>Gammaproteobacteria</taxon>
        <taxon>Alteromonadales</taxon>
        <taxon>Shewanellaceae</taxon>
        <taxon>Shewanella</taxon>
    </lineage>
</organism>
<gene>
    <name evidence="1" type="ORF">HR45_15890</name>
</gene>
<accession>A0A094LMW7</accession>
<dbReference type="AlphaFoldDB" id="A0A094LMW7"/>
<proteinExistence type="predicted"/>
<protein>
    <submittedName>
        <fullName evidence="1">Uncharacterized protein</fullName>
    </submittedName>
</protein>
<dbReference type="InterPro" id="IPR054222">
    <property type="entry name" value="DUF6942"/>
</dbReference>
<dbReference type="eggNOG" id="ENOG50338JG">
    <property type="taxonomic scope" value="Bacteria"/>
</dbReference>
<dbReference type="RefSeq" id="WP_037444756.1">
    <property type="nucleotide sequence ID" value="NZ_JPEO01000017.1"/>
</dbReference>
<dbReference type="Pfam" id="PF22098">
    <property type="entry name" value="DUF6942"/>
    <property type="match status" value="1"/>
</dbReference>
<comment type="caution">
    <text evidence="1">The sequence shown here is derived from an EMBL/GenBank/DDBJ whole genome shotgun (WGS) entry which is preliminary data.</text>
</comment>
<dbReference type="Proteomes" id="UP000029264">
    <property type="component" value="Unassembled WGS sequence"/>
</dbReference>
<sequence length="144" mass="16934">MIIGNPAAKRCVYLPHSPNIPDGWQYKQQNAMEHLLEVNSNHWRKIFVISAKIFCDDADEWRSYLRQNLLHSVCFYTDEQQLNTTADVILLSGKEIAQRLLPDTNPSVLNDKILRLGEHCWQLPYFDYRQFPNQLIADFRQCLI</sequence>
<name>A0A094LMW7_9GAMM</name>
<reference evidence="1 2" key="1">
    <citation type="submission" date="2014-06" db="EMBL/GenBank/DDBJ databases">
        <title>Shewanella sp. YQH10.</title>
        <authorList>
            <person name="Liu Y."/>
            <person name="Zeng R."/>
        </authorList>
    </citation>
    <scope>NUCLEOTIDE SEQUENCE [LARGE SCALE GENOMIC DNA]</scope>
    <source>
        <strain evidence="1 2">YQH10</strain>
    </source>
</reference>